<dbReference type="Proteomes" id="UP000324800">
    <property type="component" value="Unassembled WGS sequence"/>
</dbReference>
<protein>
    <recommendedName>
        <fullName evidence="3">Right handed beta helix domain-containing protein</fullName>
    </recommendedName>
</protein>
<organism evidence="1 2">
    <name type="scientific">Streblomastix strix</name>
    <dbReference type="NCBI Taxonomy" id="222440"/>
    <lineage>
        <taxon>Eukaryota</taxon>
        <taxon>Metamonada</taxon>
        <taxon>Preaxostyla</taxon>
        <taxon>Oxymonadida</taxon>
        <taxon>Streblomastigidae</taxon>
        <taxon>Streblomastix</taxon>
    </lineage>
</organism>
<comment type="caution">
    <text evidence="1">The sequence shown here is derived from an EMBL/GenBank/DDBJ whole genome shotgun (WGS) entry which is preliminary data.</text>
</comment>
<dbReference type="AlphaFoldDB" id="A0A5J4TMT5"/>
<feature type="non-terminal residue" evidence="1">
    <location>
        <position position="366"/>
    </location>
</feature>
<sequence length="366" mass="40991">GGAKDEEENNIRTIWGVNSNEPRTVTLLQGDLTISNIEFIYFESTDEQQDEQDEVIWPWNAIIYAYDPNFSFRILSLESCIFKGLGSDQLVKLIVENSTFENIRVINNGRGALYINVYGRGLIITVNGSTFENCSQGYGTVDIEPQYTSSSNQIQYTITNNKFINNIGYQTGGIYGRFSYGGTFDFSNNEFSNNSKLYSGNGANDAYLIWQEYPLGWTIDNAKYKVQQIFEDSKPSNENNVYYEFRTNNQFEFSGYITSGTVEQDPGEELEPGTEGCIWNVNQTGDGIIAKKTIMGVLAGECDNLEGYKITLLNALHYESVTINKPETFPVLIKGGAKDEEETSIRTIWGVNTSAACTIILLQGDL</sequence>
<feature type="non-terminal residue" evidence="1">
    <location>
        <position position="1"/>
    </location>
</feature>
<evidence type="ECO:0000313" key="2">
    <source>
        <dbReference type="Proteomes" id="UP000324800"/>
    </source>
</evidence>
<proteinExistence type="predicted"/>
<dbReference type="SUPFAM" id="SSF51126">
    <property type="entry name" value="Pectin lyase-like"/>
    <property type="match status" value="1"/>
</dbReference>
<reference evidence="1 2" key="1">
    <citation type="submission" date="2019-03" db="EMBL/GenBank/DDBJ databases">
        <title>Single cell metagenomics reveals metabolic interactions within the superorganism composed of flagellate Streblomastix strix and complex community of Bacteroidetes bacteria on its surface.</title>
        <authorList>
            <person name="Treitli S.C."/>
            <person name="Kolisko M."/>
            <person name="Husnik F."/>
            <person name="Keeling P."/>
            <person name="Hampl V."/>
        </authorList>
    </citation>
    <scope>NUCLEOTIDE SEQUENCE [LARGE SCALE GENOMIC DNA]</scope>
    <source>
        <strain evidence="1">ST1C</strain>
    </source>
</reference>
<dbReference type="EMBL" id="SNRW01028748">
    <property type="protein sequence ID" value="KAA6359202.1"/>
    <property type="molecule type" value="Genomic_DNA"/>
</dbReference>
<gene>
    <name evidence="1" type="ORF">EZS28_045271</name>
</gene>
<dbReference type="InterPro" id="IPR011050">
    <property type="entry name" value="Pectin_lyase_fold/virulence"/>
</dbReference>
<accession>A0A5J4TMT5</accession>
<evidence type="ECO:0008006" key="3">
    <source>
        <dbReference type="Google" id="ProtNLM"/>
    </source>
</evidence>
<evidence type="ECO:0000313" key="1">
    <source>
        <dbReference type="EMBL" id="KAA6359202.1"/>
    </source>
</evidence>
<name>A0A5J4TMT5_9EUKA</name>